<feature type="region of interest" description="Disordered" evidence="1">
    <location>
        <begin position="1"/>
        <end position="22"/>
    </location>
</feature>
<keyword evidence="4" id="KW-1185">Reference proteome</keyword>
<keyword evidence="2" id="KW-0472">Membrane</keyword>
<evidence type="ECO:0000256" key="1">
    <source>
        <dbReference type="SAM" id="MobiDB-lite"/>
    </source>
</evidence>
<evidence type="ECO:0000313" key="4">
    <source>
        <dbReference type="Proteomes" id="UP001596442"/>
    </source>
</evidence>
<accession>A0ABD5S7Y4</accession>
<reference evidence="3 4" key="1">
    <citation type="journal article" date="2019" name="Int. J. Syst. Evol. Microbiol.">
        <title>The Global Catalogue of Microorganisms (GCM) 10K type strain sequencing project: providing services to taxonomists for standard genome sequencing and annotation.</title>
        <authorList>
            <consortium name="The Broad Institute Genomics Platform"/>
            <consortium name="The Broad Institute Genome Sequencing Center for Infectious Disease"/>
            <person name="Wu L."/>
            <person name="Ma J."/>
        </authorList>
    </citation>
    <scope>NUCLEOTIDE SEQUENCE [LARGE SCALE GENOMIC DNA]</scope>
    <source>
        <strain evidence="3 4">CGMCC 1.3239</strain>
    </source>
</reference>
<name>A0ABD5S7Y4_9EURY</name>
<organism evidence="3 4">
    <name type="scientific">Halorubrum tibetense</name>
    <dbReference type="NCBI Taxonomy" id="175631"/>
    <lineage>
        <taxon>Archaea</taxon>
        <taxon>Methanobacteriati</taxon>
        <taxon>Methanobacteriota</taxon>
        <taxon>Stenosarchaea group</taxon>
        <taxon>Halobacteria</taxon>
        <taxon>Halobacteriales</taxon>
        <taxon>Haloferacaceae</taxon>
        <taxon>Halorubrum</taxon>
    </lineage>
</organism>
<feature type="transmembrane region" description="Helical" evidence="2">
    <location>
        <begin position="50"/>
        <end position="71"/>
    </location>
</feature>
<keyword evidence="2" id="KW-0812">Transmembrane</keyword>
<dbReference type="Proteomes" id="UP001596442">
    <property type="component" value="Unassembled WGS sequence"/>
</dbReference>
<keyword evidence="2" id="KW-1133">Transmembrane helix</keyword>
<evidence type="ECO:0000256" key="2">
    <source>
        <dbReference type="SAM" id="Phobius"/>
    </source>
</evidence>
<dbReference type="AlphaFoldDB" id="A0ABD5S7Y4"/>
<feature type="compositionally biased region" description="Basic and acidic residues" evidence="1">
    <location>
        <begin position="1"/>
        <end position="10"/>
    </location>
</feature>
<dbReference type="RefSeq" id="WP_379778422.1">
    <property type="nucleotide sequence ID" value="NZ_JBHSWW010000006.1"/>
</dbReference>
<sequence>MNGGETERDGIAAGARGCGHPVGDDPVGDVRVRGRVVTDTRALVRSDERVLLVFLLLLSLVALSVFLHYVVSLLGSLPEVPPSLVVVR</sequence>
<protein>
    <submittedName>
        <fullName evidence="3">Uncharacterized protein</fullName>
    </submittedName>
</protein>
<dbReference type="EMBL" id="JBHSWW010000006">
    <property type="protein sequence ID" value="MFC6752102.1"/>
    <property type="molecule type" value="Genomic_DNA"/>
</dbReference>
<gene>
    <name evidence="3" type="ORF">ACFQEU_01255</name>
</gene>
<comment type="caution">
    <text evidence="3">The sequence shown here is derived from an EMBL/GenBank/DDBJ whole genome shotgun (WGS) entry which is preliminary data.</text>
</comment>
<proteinExistence type="predicted"/>
<evidence type="ECO:0000313" key="3">
    <source>
        <dbReference type="EMBL" id="MFC6752102.1"/>
    </source>
</evidence>